<evidence type="ECO:0000259" key="10">
    <source>
        <dbReference type="PROSITE" id="PS51379"/>
    </source>
</evidence>
<evidence type="ECO:0000256" key="5">
    <source>
        <dbReference type="ARBA" id="ARBA00023002"/>
    </source>
</evidence>
<dbReference type="InterPro" id="IPR009051">
    <property type="entry name" value="Helical_ferredxn"/>
</dbReference>
<dbReference type="GO" id="GO:0006099">
    <property type="term" value="P:tricarboxylic acid cycle"/>
    <property type="evidence" value="ECO:0007669"/>
    <property type="project" value="InterPro"/>
</dbReference>
<evidence type="ECO:0000259" key="9">
    <source>
        <dbReference type="PROSITE" id="PS51085"/>
    </source>
</evidence>
<dbReference type="NCBIfam" id="TIGR00384">
    <property type="entry name" value="dhsB"/>
    <property type="match status" value="1"/>
</dbReference>
<evidence type="ECO:0000256" key="3">
    <source>
        <dbReference type="ARBA" id="ARBA00022714"/>
    </source>
</evidence>
<keyword evidence="8" id="KW-0003">3Fe-4S</keyword>
<keyword evidence="2 8" id="KW-0004">4Fe-4S</keyword>
<keyword evidence="12" id="KW-1185">Reference proteome</keyword>
<reference evidence="11 12" key="1">
    <citation type="submission" date="2018-03" db="EMBL/GenBank/DDBJ databases">
        <title>Genomic Encyclopedia of Archaeal and Bacterial Type Strains, Phase II (KMG-II): from individual species to whole genera.</title>
        <authorList>
            <person name="Goeker M."/>
        </authorList>
    </citation>
    <scope>NUCLEOTIDE SEQUENCE [LARGE SCALE GENOMIC DNA]</scope>
    <source>
        <strain evidence="11 12">DSM 25027</strain>
    </source>
</reference>
<evidence type="ECO:0000256" key="7">
    <source>
        <dbReference type="ARBA" id="ARBA00023014"/>
    </source>
</evidence>
<comment type="cofactor">
    <cofactor evidence="8">
        <name>[2Fe-2S] cluster</name>
        <dbReference type="ChEBI" id="CHEBI:190135"/>
    </cofactor>
    <text evidence="8">Binds 1 [2Fe-2S] cluster.</text>
</comment>
<keyword evidence="3 8" id="KW-0001">2Fe-2S</keyword>
<feature type="domain" description="4Fe-4S ferredoxin-type" evidence="10">
    <location>
        <begin position="151"/>
        <end position="181"/>
    </location>
</feature>
<name>A0A2T0MHK0_9FLAO</name>
<dbReference type="OrthoDB" id="9804391at2"/>
<dbReference type="InterPro" id="IPR017896">
    <property type="entry name" value="4Fe4S_Fe-S-bd"/>
</dbReference>
<keyword evidence="6 8" id="KW-0408">Iron</keyword>
<evidence type="ECO:0000256" key="6">
    <source>
        <dbReference type="ARBA" id="ARBA00023004"/>
    </source>
</evidence>
<comment type="cofactor">
    <cofactor evidence="8">
        <name>[4Fe-4S] cluster</name>
        <dbReference type="ChEBI" id="CHEBI:49883"/>
    </cofactor>
    <text evidence="8">Binds 1 [4Fe-4S] cluster.</text>
</comment>
<evidence type="ECO:0000256" key="8">
    <source>
        <dbReference type="RuleBase" id="RU361237"/>
    </source>
</evidence>
<dbReference type="InterPro" id="IPR004489">
    <property type="entry name" value="Succ_DH/fum_Rdtase_Fe-S"/>
</dbReference>
<dbReference type="Pfam" id="PF13085">
    <property type="entry name" value="Fer2_3"/>
    <property type="match status" value="1"/>
</dbReference>
<keyword evidence="7 8" id="KW-0411">Iron-sulfur</keyword>
<dbReference type="GO" id="GO:0008177">
    <property type="term" value="F:succinate dehydrogenase (quinone) activity"/>
    <property type="evidence" value="ECO:0007669"/>
    <property type="project" value="UniProtKB-EC"/>
</dbReference>
<comment type="cofactor">
    <cofactor evidence="8">
        <name>[3Fe-4S] cluster</name>
        <dbReference type="ChEBI" id="CHEBI:21137"/>
    </cofactor>
    <text evidence="8">Binds 1 [3Fe-4S] cluster.</text>
</comment>
<dbReference type="GO" id="GO:0051538">
    <property type="term" value="F:3 iron, 4 sulfur cluster binding"/>
    <property type="evidence" value="ECO:0007669"/>
    <property type="project" value="UniProtKB-KW"/>
</dbReference>
<dbReference type="GO" id="GO:0009055">
    <property type="term" value="F:electron transfer activity"/>
    <property type="evidence" value="ECO:0007669"/>
    <property type="project" value="InterPro"/>
</dbReference>
<dbReference type="Gene3D" id="3.10.20.30">
    <property type="match status" value="1"/>
</dbReference>
<comment type="catalytic activity">
    <reaction evidence="8">
        <text>a menaquinone + succinate = a menaquinol + fumarate</text>
        <dbReference type="Rhea" id="RHEA:27834"/>
        <dbReference type="Rhea" id="RHEA-COMP:9537"/>
        <dbReference type="Rhea" id="RHEA-COMP:9539"/>
        <dbReference type="ChEBI" id="CHEBI:16374"/>
        <dbReference type="ChEBI" id="CHEBI:18151"/>
        <dbReference type="ChEBI" id="CHEBI:29806"/>
        <dbReference type="ChEBI" id="CHEBI:30031"/>
        <dbReference type="EC" id="1.3.5.1"/>
    </reaction>
</comment>
<dbReference type="GO" id="GO:0051537">
    <property type="term" value="F:2 iron, 2 sulfur cluster binding"/>
    <property type="evidence" value="ECO:0007669"/>
    <property type="project" value="UniProtKB-KW"/>
</dbReference>
<dbReference type="GO" id="GO:0022904">
    <property type="term" value="P:respiratory electron transport chain"/>
    <property type="evidence" value="ECO:0007669"/>
    <property type="project" value="TreeGrafter"/>
</dbReference>
<evidence type="ECO:0000256" key="4">
    <source>
        <dbReference type="ARBA" id="ARBA00022723"/>
    </source>
</evidence>
<dbReference type="InterPro" id="IPR001041">
    <property type="entry name" value="2Fe-2S_ferredoxin-type"/>
</dbReference>
<dbReference type="InterPro" id="IPR050573">
    <property type="entry name" value="SDH/FRD_Iron-Sulfur"/>
</dbReference>
<accession>A0A2T0MHK0</accession>
<organism evidence="11 12">
    <name type="scientific">Flagellimonas meridianipacifica</name>
    <dbReference type="NCBI Taxonomy" id="1080225"/>
    <lineage>
        <taxon>Bacteria</taxon>
        <taxon>Pseudomonadati</taxon>
        <taxon>Bacteroidota</taxon>
        <taxon>Flavobacteriia</taxon>
        <taxon>Flavobacteriales</taxon>
        <taxon>Flavobacteriaceae</taxon>
        <taxon>Flagellimonas</taxon>
    </lineage>
</organism>
<dbReference type="SUPFAM" id="SSF46548">
    <property type="entry name" value="alpha-helical ferredoxin"/>
    <property type="match status" value="1"/>
</dbReference>
<dbReference type="PANTHER" id="PTHR11921:SF41">
    <property type="entry name" value="SUCCINATE DEHYDROGENASE"/>
    <property type="match status" value="1"/>
</dbReference>
<dbReference type="RefSeq" id="WP_106143937.1">
    <property type="nucleotide sequence ID" value="NZ_PVYX01000001.1"/>
</dbReference>
<dbReference type="PANTHER" id="PTHR11921">
    <property type="entry name" value="SUCCINATE DEHYDROGENASE IRON-SULFUR PROTEIN"/>
    <property type="match status" value="1"/>
</dbReference>
<evidence type="ECO:0000256" key="2">
    <source>
        <dbReference type="ARBA" id="ARBA00022485"/>
    </source>
</evidence>
<dbReference type="PROSITE" id="PS51085">
    <property type="entry name" value="2FE2S_FER_2"/>
    <property type="match status" value="1"/>
</dbReference>
<dbReference type="InterPro" id="IPR012675">
    <property type="entry name" value="Beta-grasp_dom_sf"/>
</dbReference>
<proteinExistence type="inferred from homology"/>
<comment type="caution">
    <text evidence="11">The sequence shown here is derived from an EMBL/GenBank/DDBJ whole genome shotgun (WGS) entry which is preliminary data.</text>
</comment>
<feature type="domain" description="2Fe-2S ferredoxin-type" evidence="9">
    <location>
        <begin position="18"/>
        <end position="103"/>
    </location>
</feature>
<dbReference type="EC" id="1.3.5.1" evidence="8"/>
<dbReference type="SUPFAM" id="SSF54292">
    <property type="entry name" value="2Fe-2S ferredoxin-like"/>
    <property type="match status" value="1"/>
</dbReference>
<keyword evidence="5" id="KW-0560">Oxidoreductase</keyword>
<protein>
    <recommendedName>
        <fullName evidence="8">Fumarate reductase iron-sulfur subunit</fullName>
        <ecNumber evidence="8">1.3.5.1</ecNumber>
    </recommendedName>
</protein>
<dbReference type="InterPro" id="IPR006058">
    <property type="entry name" value="2Fe2S_fd_BS"/>
</dbReference>
<dbReference type="PROSITE" id="PS00197">
    <property type="entry name" value="2FE2S_FER_1"/>
    <property type="match status" value="1"/>
</dbReference>
<keyword evidence="4 8" id="KW-0479">Metal-binding</keyword>
<sequence length="248" mass="27162">MKLYLKIWRQKNADSKGSMVDYTLDGVESDMSFLEMLDILNEELISKGEEPVEFDHDCREGICGTCSLMINGQPHGPDSRITVCQLHMRSFNDGDEIVIEPWRATAFPIIKDLIVDRSAFDRIQQAGGYISVNTSGRPVDANAIPIEKEMADKSFNAATCIGCGACVAACKNASAMLFTSAKVSQFALLPQGQVEAAERVQNMVRQMDLEGFGNCTNTGACEVECPKGISLENIARMNREYLSASVKG</sequence>
<dbReference type="GO" id="GO:0046872">
    <property type="term" value="F:metal ion binding"/>
    <property type="evidence" value="ECO:0007669"/>
    <property type="project" value="UniProtKB-KW"/>
</dbReference>
<dbReference type="Gene3D" id="1.10.1060.10">
    <property type="entry name" value="Alpha-helical ferredoxin"/>
    <property type="match status" value="1"/>
</dbReference>
<evidence type="ECO:0000313" key="12">
    <source>
        <dbReference type="Proteomes" id="UP000237640"/>
    </source>
</evidence>
<dbReference type="EMBL" id="PVYX01000001">
    <property type="protein sequence ID" value="PRX57016.1"/>
    <property type="molecule type" value="Genomic_DNA"/>
</dbReference>
<gene>
    <name evidence="11" type="ORF">CLV81_1017</name>
</gene>
<dbReference type="GO" id="GO:0051539">
    <property type="term" value="F:4 iron, 4 sulfur cluster binding"/>
    <property type="evidence" value="ECO:0007669"/>
    <property type="project" value="UniProtKB-KW"/>
</dbReference>
<dbReference type="Pfam" id="PF13183">
    <property type="entry name" value="Fer4_8"/>
    <property type="match status" value="1"/>
</dbReference>
<dbReference type="NCBIfam" id="NF005746">
    <property type="entry name" value="PRK07570.1"/>
    <property type="match status" value="1"/>
</dbReference>
<dbReference type="InterPro" id="IPR025192">
    <property type="entry name" value="Succ_DH/fum_Rdtase_N"/>
</dbReference>
<comment type="similarity">
    <text evidence="1 8">Belongs to the succinate dehydrogenase/fumarate reductase iron-sulfur protein family.</text>
</comment>
<evidence type="ECO:0000256" key="1">
    <source>
        <dbReference type="ARBA" id="ARBA00009433"/>
    </source>
</evidence>
<dbReference type="InterPro" id="IPR036010">
    <property type="entry name" value="2Fe-2S_ferredoxin-like_sf"/>
</dbReference>
<dbReference type="PROSITE" id="PS51379">
    <property type="entry name" value="4FE4S_FER_2"/>
    <property type="match status" value="1"/>
</dbReference>
<dbReference type="Proteomes" id="UP000237640">
    <property type="component" value="Unassembled WGS sequence"/>
</dbReference>
<dbReference type="AlphaFoldDB" id="A0A2T0MHK0"/>
<evidence type="ECO:0000313" key="11">
    <source>
        <dbReference type="EMBL" id="PRX57016.1"/>
    </source>
</evidence>